<keyword evidence="1" id="KW-0472">Membrane</keyword>
<proteinExistence type="predicted"/>
<accession>A0A382VXQ3</accession>
<gene>
    <name evidence="2" type="ORF">METZ01_LOCUS403525</name>
</gene>
<reference evidence="2" key="1">
    <citation type="submission" date="2018-05" db="EMBL/GenBank/DDBJ databases">
        <authorList>
            <person name="Lanie J.A."/>
            <person name="Ng W.-L."/>
            <person name="Kazmierczak K.M."/>
            <person name="Andrzejewski T.M."/>
            <person name="Davidsen T.M."/>
            <person name="Wayne K.J."/>
            <person name="Tettelin H."/>
            <person name="Glass J.I."/>
            <person name="Rusch D."/>
            <person name="Podicherti R."/>
            <person name="Tsui H.-C.T."/>
            <person name="Winkler M.E."/>
        </authorList>
    </citation>
    <scope>NUCLEOTIDE SEQUENCE</scope>
</reference>
<feature type="transmembrane region" description="Helical" evidence="1">
    <location>
        <begin position="91"/>
        <end position="108"/>
    </location>
</feature>
<evidence type="ECO:0008006" key="3">
    <source>
        <dbReference type="Google" id="ProtNLM"/>
    </source>
</evidence>
<feature type="transmembrane region" description="Helical" evidence="1">
    <location>
        <begin position="12"/>
        <end position="35"/>
    </location>
</feature>
<evidence type="ECO:0000256" key="1">
    <source>
        <dbReference type="SAM" id="Phobius"/>
    </source>
</evidence>
<feature type="non-terminal residue" evidence="2">
    <location>
        <position position="137"/>
    </location>
</feature>
<keyword evidence="1" id="KW-1133">Transmembrane helix</keyword>
<name>A0A382VXQ3_9ZZZZ</name>
<protein>
    <recommendedName>
        <fullName evidence="3">Glycosyltransferase RgtA/B/C/D-like domain-containing protein</fullName>
    </recommendedName>
</protein>
<keyword evidence="1" id="KW-0812">Transmembrane</keyword>
<dbReference type="EMBL" id="UINC01155050">
    <property type="protein sequence ID" value="SVD50671.1"/>
    <property type="molecule type" value="Genomic_DNA"/>
</dbReference>
<dbReference type="AlphaFoldDB" id="A0A382VXQ3"/>
<evidence type="ECO:0000313" key="2">
    <source>
        <dbReference type="EMBL" id="SVD50671.1"/>
    </source>
</evidence>
<sequence>MRIILDSHRYKYWEKLSMLVTLVFFVTCGSVAFLVDVPTQDSDILYYYYAGEQIISGDGENVHIFNGPIGWPILLAASNTLMDDPFVTAKLFSLAFSTGIVFISYFIIRNVFGQKIALLGQIIIAVNPLLHVEAIIT</sequence>
<organism evidence="2">
    <name type="scientific">marine metagenome</name>
    <dbReference type="NCBI Taxonomy" id="408172"/>
    <lineage>
        <taxon>unclassified sequences</taxon>
        <taxon>metagenomes</taxon>
        <taxon>ecological metagenomes</taxon>
    </lineage>
</organism>